<dbReference type="SUPFAM" id="SSF56784">
    <property type="entry name" value="HAD-like"/>
    <property type="match status" value="1"/>
</dbReference>
<proteinExistence type="inferred from homology"/>
<keyword evidence="6 15" id="KW-0812">Transmembrane</keyword>
<dbReference type="InterPro" id="IPR008250">
    <property type="entry name" value="ATPase_P-typ_transduc_dom_A_sf"/>
</dbReference>
<feature type="domain" description="HMA" evidence="16">
    <location>
        <begin position="109"/>
        <end position="179"/>
    </location>
</feature>
<evidence type="ECO:0000256" key="11">
    <source>
        <dbReference type="ARBA" id="ARBA00022967"/>
    </source>
</evidence>
<gene>
    <name evidence="17" type="ORF">GCM10025770_09020</name>
</gene>
<dbReference type="InterPro" id="IPR023214">
    <property type="entry name" value="HAD_sf"/>
</dbReference>
<dbReference type="CDD" id="cd00371">
    <property type="entry name" value="HMA"/>
    <property type="match status" value="1"/>
</dbReference>
<comment type="caution">
    <text evidence="17">The sequence shown here is derived from an EMBL/GenBank/DDBJ whole genome shotgun (WGS) entry which is preliminary data.</text>
</comment>
<evidence type="ECO:0000313" key="17">
    <source>
        <dbReference type="EMBL" id="GAA5160794.1"/>
    </source>
</evidence>
<keyword evidence="11" id="KW-1278">Translocase</keyword>
<feature type="transmembrane region" description="Helical" evidence="15">
    <location>
        <begin position="266"/>
        <end position="288"/>
    </location>
</feature>
<evidence type="ECO:0000256" key="10">
    <source>
        <dbReference type="ARBA" id="ARBA00022842"/>
    </source>
</evidence>
<keyword evidence="18" id="KW-1185">Reference proteome</keyword>
<accession>A0ABP9QF37</accession>
<dbReference type="Gene3D" id="3.40.50.1000">
    <property type="entry name" value="HAD superfamily/HAD-like"/>
    <property type="match status" value="1"/>
</dbReference>
<feature type="transmembrane region" description="Helical" evidence="15">
    <location>
        <begin position="801"/>
        <end position="819"/>
    </location>
</feature>
<dbReference type="NCBIfam" id="TIGR01512">
    <property type="entry name" value="ATPase-IB2_Cd"/>
    <property type="match status" value="1"/>
</dbReference>
<keyword evidence="13" id="KW-0406">Ion transport</keyword>
<keyword evidence="4 15" id="KW-1003">Cell membrane</keyword>
<dbReference type="InterPro" id="IPR023298">
    <property type="entry name" value="ATPase_P-typ_TM_dom_sf"/>
</dbReference>
<dbReference type="Pfam" id="PF00702">
    <property type="entry name" value="Hydrolase"/>
    <property type="match status" value="1"/>
</dbReference>
<feature type="transmembrane region" description="Helical" evidence="15">
    <location>
        <begin position="776"/>
        <end position="795"/>
    </location>
</feature>
<dbReference type="CDD" id="cd02079">
    <property type="entry name" value="P-type_ATPase_HM"/>
    <property type="match status" value="1"/>
</dbReference>
<dbReference type="SUPFAM" id="SSF81665">
    <property type="entry name" value="Calcium ATPase, transmembrane domain M"/>
    <property type="match status" value="1"/>
</dbReference>
<dbReference type="Proteomes" id="UP001500547">
    <property type="component" value="Unassembled WGS sequence"/>
</dbReference>
<dbReference type="Pfam" id="PF12156">
    <property type="entry name" value="ATPase-cat_bd"/>
    <property type="match status" value="1"/>
</dbReference>
<keyword evidence="8 15" id="KW-0547">Nucleotide-binding</keyword>
<evidence type="ECO:0000256" key="15">
    <source>
        <dbReference type="RuleBase" id="RU362081"/>
    </source>
</evidence>
<feature type="transmembrane region" description="Helical" evidence="15">
    <location>
        <begin position="447"/>
        <end position="468"/>
    </location>
</feature>
<dbReference type="NCBIfam" id="TIGR01494">
    <property type="entry name" value="ATPase_P-type"/>
    <property type="match status" value="1"/>
</dbReference>
<evidence type="ECO:0000256" key="12">
    <source>
        <dbReference type="ARBA" id="ARBA00022989"/>
    </source>
</evidence>
<dbReference type="InterPro" id="IPR021993">
    <property type="entry name" value="ATPase-cat-bd"/>
</dbReference>
<organism evidence="17 18">
    <name type="scientific">Viridibacterium curvum</name>
    <dbReference type="NCBI Taxonomy" id="1101404"/>
    <lineage>
        <taxon>Bacteria</taxon>
        <taxon>Pseudomonadati</taxon>
        <taxon>Pseudomonadota</taxon>
        <taxon>Betaproteobacteria</taxon>
        <taxon>Rhodocyclales</taxon>
        <taxon>Rhodocyclaceae</taxon>
        <taxon>Viridibacterium</taxon>
    </lineage>
</organism>
<evidence type="ECO:0000256" key="4">
    <source>
        <dbReference type="ARBA" id="ARBA00022475"/>
    </source>
</evidence>
<evidence type="ECO:0000256" key="1">
    <source>
        <dbReference type="ARBA" id="ARBA00004651"/>
    </source>
</evidence>
<feature type="transmembrane region" description="Helical" evidence="15">
    <location>
        <begin position="474"/>
        <end position="498"/>
    </location>
</feature>
<evidence type="ECO:0000256" key="13">
    <source>
        <dbReference type="ARBA" id="ARBA00023065"/>
    </source>
</evidence>
<dbReference type="Pfam" id="PF00403">
    <property type="entry name" value="HMA"/>
    <property type="match status" value="1"/>
</dbReference>
<dbReference type="PROSITE" id="PS50846">
    <property type="entry name" value="HMA_2"/>
    <property type="match status" value="1"/>
</dbReference>
<dbReference type="EMBL" id="BAABLD010000005">
    <property type="protein sequence ID" value="GAA5160794.1"/>
    <property type="molecule type" value="Genomic_DNA"/>
</dbReference>
<evidence type="ECO:0000259" key="16">
    <source>
        <dbReference type="PROSITE" id="PS50846"/>
    </source>
</evidence>
<comment type="subcellular location">
    <subcellularLocation>
        <location evidence="1">Cell membrane</location>
        <topology evidence="1">Multi-pass membrane protein</topology>
    </subcellularLocation>
</comment>
<evidence type="ECO:0000256" key="2">
    <source>
        <dbReference type="ARBA" id="ARBA00006024"/>
    </source>
</evidence>
<feature type="transmembrane region" description="Helical" evidence="15">
    <location>
        <begin position="236"/>
        <end position="254"/>
    </location>
</feature>
<evidence type="ECO:0000256" key="6">
    <source>
        <dbReference type="ARBA" id="ARBA00022692"/>
    </source>
</evidence>
<evidence type="ECO:0000313" key="18">
    <source>
        <dbReference type="Proteomes" id="UP001500547"/>
    </source>
</evidence>
<dbReference type="PRINTS" id="PR00120">
    <property type="entry name" value="HATPASE"/>
</dbReference>
<keyword evidence="7 15" id="KW-0479">Metal-binding</keyword>
<dbReference type="PRINTS" id="PR00119">
    <property type="entry name" value="CATATPASE"/>
</dbReference>
<comment type="similarity">
    <text evidence="2 15">Belongs to the cation transport ATPase (P-type) (TC 3.A.3) family. Type IB subfamily.</text>
</comment>
<dbReference type="InterPro" id="IPR001757">
    <property type="entry name" value="P_typ_ATPase"/>
</dbReference>
<dbReference type="InterPro" id="IPR023299">
    <property type="entry name" value="ATPase_P-typ_cyto_dom_N"/>
</dbReference>
<dbReference type="Gene3D" id="3.30.70.100">
    <property type="match status" value="1"/>
</dbReference>
<dbReference type="Gene3D" id="3.40.1110.10">
    <property type="entry name" value="Calcium-transporting ATPase, cytoplasmic domain N"/>
    <property type="match status" value="1"/>
</dbReference>
<protein>
    <submittedName>
        <fullName evidence="17">Heavy metal translocating P-type ATPase</fullName>
    </submittedName>
</protein>
<dbReference type="PANTHER" id="PTHR43520">
    <property type="entry name" value="ATP7, ISOFORM B"/>
    <property type="match status" value="1"/>
</dbReference>
<keyword evidence="14 15" id="KW-0472">Membrane</keyword>
<dbReference type="InterPro" id="IPR036412">
    <property type="entry name" value="HAD-like_sf"/>
</dbReference>
<feature type="transmembrane region" description="Helical" evidence="15">
    <location>
        <begin position="294"/>
        <end position="312"/>
    </location>
</feature>
<keyword evidence="12 15" id="KW-1133">Transmembrane helix</keyword>
<dbReference type="Gene3D" id="2.70.150.10">
    <property type="entry name" value="Calcium-transporting ATPase, cytoplasmic transduction domain A"/>
    <property type="match status" value="1"/>
</dbReference>
<name>A0ABP9QF37_9RHOO</name>
<keyword evidence="3" id="KW-0813">Transport</keyword>
<dbReference type="SUPFAM" id="SSF55008">
    <property type="entry name" value="HMA, heavy metal-associated domain"/>
    <property type="match status" value="1"/>
</dbReference>
<keyword evidence="10" id="KW-0460">Magnesium</keyword>
<dbReference type="InterPro" id="IPR036163">
    <property type="entry name" value="HMA_dom_sf"/>
</dbReference>
<evidence type="ECO:0000256" key="9">
    <source>
        <dbReference type="ARBA" id="ARBA00022840"/>
    </source>
</evidence>
<feature type="transmembrane region" description="Helical" evidence="15">
    <location>
        <begin position="197"/>
        <end position="216"/>
    </location>
</feature>
<evidence type="ECO:0000256" key="8">
    <source>
        <dbReference type="ARBA" id="ARBA00022741"/>
    </source>
</evidence>
<evidence type="ECO:0000256" key="7">
    <source>
        <dbReference type="ARBA" id="ARBA00022723"/>
    </source>
</evidence>
<keyword evidence="5" id="KW-0597">Phosphoprotein</keyword>
<dbReference type="InterPro" id="IPR027256">
    <property type="entry name" value="P-typ_ATPase_IB"/>
</dbReference>
<dbReference type="InterPro" id="IPR006121">
    <property type="entry name" value="HMA_dom"/>
</dbReference>
<dbReference type="Pfam" id="PF00122">
    <property type="entry name" value="E1-E2_ATPase"/>
    <property type="match status" value="1"/>
</dbReference>
<reference evidence="18" key="1">
    <citation type="journal article" date="2019" name="Int. J. Syst. Evol. Microbiol.">
        <title>The Global Catalogue of Microorganisms (GCM) 10K type strain sequencing project: providing services to taxonomists for standard genome sequencing and annotation.</title>
        <authorList>
            <consortium name="The Broad Institute Genomics Platform"/>
            <consortium name="The Broad Institute Genome Sequencing Center for Infectious Disease"/>
            <person name="Wu L."/>
            <person name="Ma J."/>
        </authorList>
    </citation>
    <scope>NUCLEOTIDE SEQUENCE [LARGE SCALE GENOMIC DNA]</scope>
    <source>
        <strain evidence="18">JCM 18715</strain>
    </source>
</reference>
<keyword evidence="9 15" id="KW-0067">ATP-binding</keyword>
<dbReference type="NCBIfam" id="TIGR01525">
    <property type="entry name" value="ATPase-IB_hvy"/>
    <property type="match status" value="1"/>
</dbReference>
<dbReference type="NCBIfam" id="TIGR01511">
    <property type="entry name" value="ATPase-IB1_Cu"/>
    <property type="match status" value="1"/>
</dbReference>
<evidence type="ECO:0000256" key="14">
    <source>
        <dbReference type="ARBA" id="ARBA00023136"/>
    </source>
</evidence>
<sequence length="820" mass="87101">MGMTAGASAGMPPVKQAEVGECYHCGLPVPSDSRWQLVIDGASRRLCCAGCEAVASAIVAGGLVDYYRHRDSLPESPREAIPESLASLTLFDNPGFQQGFVRPIGDDEREADLILEGVTCAACVWLNERHLARLPGVTAVHANFATRRARIRWREGSGEGQAQLSGILAAVAAIGYRAWPYDPQRSEEVAGRERKTALWRVLVAGLGMMQVMMYAYPAYIAGDGDLSPWAASLMRWASLLLTVPVVGYSAAPFFQRAWRDLRMRRMGMDIPVALGIGSAFLASLWATISGRGEVYFDSVTMFVFFLLGARYLEMLARQRAVRGAEVLGRLVPVFARRVAADGSEERVASNELRAGDAIRVLPGESVVVDGYITQGRSELDESWLTGESRPQRRETGDSVLAGSINRGSPLSVRATGVGDATRLAGILRLVERAAAHRPRVAELADRIAGWFVLILLLMAVLTGALWWQTQPDRALWVFVSVLVVSCPCALSLATPIALTVASEALARAGLLVTRGHAIETLARVDHFVFDKTGTLSEGRVKLQAVHLADGISRDEALQLAAALEAQSGHHIARAVLTAVSVVPLAESVTAVTGQGLRGVVAGVEYAIGRQEFVAGLAGSPCPVSLAEASSDVLLVSSGRWLAAFSFDDALRTEAPMALERLRAFGGLSVFSGDSQAAVGRAAAQCRIEDARAGMTPEGKQQALASLQTAGHVVAMVGDGVNDAPVLAQAHVSIAMGGGTDLARQSADIVLLRDDISCLPEGVRIARRSLAIIRQNLVWAAAYNLLAIPAAMMGWVSPLGAGVGMGASSLLVVLNALRIAR</sequence>
<evidence type="ECO:0000256" key="3">
    <source>
        <dbReference type="ARBA" id="ARBA00022448"/>
    </source>
</evidence>
<dbReference type="SUPFAM" id="SSF81653">
    <property type="entry name" value="Calcium ATPase, transduction domain A"/>
    <property type="match status" value="1"/>
</dbReference>
<dbReference type="InterPro" id="IPR059000">
    <property type="entry name" value="ATPase_P-type_domA"/>
</dbReference>
<evidence type="ECO:0000256" key="5">
    <source>
        <dbReference type="ARBA" id="ARBA00022553"/>
    </source>
</evidence>
<dbReference type="PANTHER" id="PTHR43520:SF5">
    <property type="entry name" value="CATION-TRANSPORTING P-TYPE ATPASE-RELATED"/>
    <property type="match status" value="1"/>
</dbReference>